<dbReference type="InterPro" id="IPR051058">
    <property type="entry name" value="GDSL_Est/Lipase"/>
</dbReference>
<dbReference type="PANTHER" id="PTHR45648:SF1">
    <property type="entry name" value="GDSL ESTERASE_LIPASE"/>
    <property type="match status" value="1"/>
</dbReference>
<dbReference type="PANTHER" id="PTHR45648">
    <property type="entry name" value="GDSL LIPASE/ACYLHYDROLASE FAMILY PROTEIN (AFU_ORTHOLOGUE AFUA_4G14700)"/>
    <property type="match status" value="1"/>
</dbReference>
<keyword evidence="1" id="KW-0378">Hydrolase</keyword>
<sequence length="47" mass="5531">MCEDRSKHVFWDPYHPSEAANLIIAKQLVDGDTKYTSPMNLRRLRNL</sequence>
<proteinExistence type="predicted"/>
<accession>A0A2P2J425</accession>
<name>A0A2P2J425_RHIMU</name>
<evidence type="ECO:0000256" key="1">
    <source>
        <dbReference type="ARBA" id="ARBA00022801"/>
    </source>
</evidence>
<dbReference type="Gene3D" id="3.40.50.1110">
    <property type="entry name" value="SGNH hydrolase"/>
    <property type="match status" value="1"/>
</dbReference>
<reference evidence="2" key="1">
    <citation type="submission" date="2018-02" db="EMBL/GenBank/DDBJ databases">
        <title>Rhizophora mucronata_Transcriptome.</title>
        <authorList>
            <person name="Meera S.P."/>
            <person name="Sreeshan A."/>
            <person name="Augustine A."/>
        </authorList>
    </citation>
    <scope>NUCLEOTIDE SEQUENCE</scope>
    <source>
        <tissue evidence="2">Leaf</tissue>
    </source>
</reference>
<protein>
    <submittedName>
        <fullName evidence="2">GDSL esterase/lipase At2g23540</fullName>
    </submittedName>
</protein>
<dbReference type="GO" id="GO:0016787">
    <property type="term" value="F:hydrolase activity"/>
    <property type="evidence" value="ECO:0007669"/>
    <property type="project" value="UniProtKB-KW"/>
</dbReference>
<dbReference type="EMBL" id="GGEC01007760">
    <property type="protein sequence ID" value="MBW88243.1"/>
    <property type="molecule type" value="Transcribed_RNA"/>
</dbReference>
<organism evidence="2">
    <name type="scientific">Rhizophora mucronata</name>
    <name type="common">Asiatic mangrove</name>
    <dbReference type="NCBI Taxonomy" id="61149"/>
    <lineage>
        <taxon>Eukaryota</taxon>
        <taxon>Viridiplantae</taxon>
        <taxon>Streptophyta</taxon>
        <taxon>Embryophyta</taxon>
        <taxon>Tracheophyta</taxon>
        <taxon>Spermatophyta</taxon>
        <taxon>Magnoliopsida</taxon>
        <taxon>eudicotyledons</taxon>
        <taxon>Gunneridae</taxon>
        <taxon>Pentapetalae</taxon>
        <taxon>rosids</taxon>
        <taxon>fabids</taxon>
        <taxon>Malpighiales</taxon>
        <taxon>Rhizophoraceae</taxon>
        <taxon>Rhizophora</taxon>
    </lineage>
</organism>
<dbReference type="AlphaFoldDB" id="A0A2P2J425"/>
<dbReference type="InterPro" id="IPR036514">
    <property type="entry name" value="SGNH_hydro_sf"/>
</dbReference>
<evidence type="ECO:0000313" key="2">
    <source>
        <dbReference type="EMBL" id="MBW88243.1"/>
    </source>
</evidence>